<organism evidence="15 16">
    <name type="scientific">Cyprinus carpio</name>
    <name type="common">Common carp</name>
    <dbReference type="NCBI Taxonomy" id="7962"/>
    <lineage>
        <taxon>Eukaryota</taxon>
        <taxon>Metazoa</taxon>
        <taxon>Chordata</taxon>
        <taxon>Craniata</taxon>
        <taxon>Vertebrata</taxon>
        <taxon>Euteleostomi</taxon>
        <taxon>Actinopterygii</taxon>
        <taxon>Neopterygii</taxon>
        <taxon>Teleostei</taxon>
        <taxon>Ostariophysi</taxon>
        <taxon>Cypriniformes</taxon>
        <taxon>Cyprinidae</taxon>
        <taxon>Cyprininae</taxon>
        <taxon>Cyprinus</taxon>
    </lineage>
</organism>
<dbReference type="PANTHER" id="PTHR17583">
    <property type="entry name" value="PHOSPHOINOSITIDE 3-KINASE REGULATORY SUBUNIT 4"/>
    <property type="match status" value="1"/>
</dbReference>
<evidence type="ECO:0000256" key="1">
    <source>
        <dbReference type="ARBA" id="ARBA00004419"/>
    </source>
</evidence>
<evidence type="ECO:0000256" key="9">
    <source>
        <dbReference type="ARBA" id="ARBA00022840"/>
    </source>
</evidence>
<feature type="region of interest" description="Disordered" evidence="13">
    <location>
        <begin position="875"/>
        <end position="898"/>
    </location>
</feature>
<dbReference type="InterPro" id="IPR016024">
    <property type="entry name" value="ARM-type_fold"/>
</dbReference>
<dbReference type="Proteomes" id="UP000694700">
    <property type="component" value="Unplaced"/>
</dbReference>
<dbReference type="FunFam" id="1.10.510.10:FF:000497">
    <property type="entry name" value="Phosphoinositide 3-kinase regulatory subunit"/>
    <property type="match status" value="1"/>
</dbReference>
<dbReference type="InterPro" id="IPR001680">
    <property type="entry name" value="WD40_rpt"/>
</dbReference>
<dbReference type="GO" id="GO:0005770">
    <property type="term" value="C:late endosome"/>
    <property type="evidence" value="ECO:0007669"/>
    <property type="project" value="TreeGrafter"/>
</dbReference>
<evidence type="ECO:0000256" key="8">
    <source>
        <dbReference type="ARBA" id="ARBA00022777"/>
    </source>
</evidence>
<evidence type="ECO:0000256" key="5">
    <source>
        <dbReference type="ARBA" id="ARBA00022679"/>
    </source>
</evidence>
<protein>
    <recommendedName>
        <fullName evidence="2">non-specific serine/threonine protein kinase</fullName>
        <ecNumber evidence="2">2.7.11.1</ecNumber>
    </recommendedName>
</protein>
<feature type="repeat" description="WD" evidence="11">
    <location>
        <begin position="987"/>
        <end position="1028"/>
    </location>
</feature>
<dbReference type="Gene3D" id="2.130.10.10">
    <property type="entry name" value="YVTN repeat-like/Quinoprotein amine dehydrogenase"/>
    <property type="match status" value="2"/>
</dbReference>
<dbReference type="InterPro" id="IPR011989">
    <property type="entry name" value="ARM-like"/>
</dbReference>
<evidence type="ECO:0000256" key="13">
    <source>
        <dbReference type="SAM" id="MobiDB-lite"/>
    </source>
</evidence>
<dbReference type="InterPro" id="IPR011009">
    <property type="entry name" value="Kinase-like_dom_sf"/>
</dbReference>
<dbReference type="Gene3D" id="1.25.10.10">
    <property type="entry name" value="Leucine-rich Repeat Variant"/>
    <property type="match status" value="2"/>
</dbReference>
<dbReference type="GO" id="GO:0034272">
    <property type="term" value="C:phosphatidylinositol 3-kinase complex, class III, type II"/>
    <property type="evidence" value="ECO:0007669"/>
    <property type="project" value="TreeGrafter"/>
</dbReference>
<dbReference type="SUPFAM" id="SSF56112">
    <property type="entry name" value="Protein kinase-like (PK-like)"/>
    <property type="match status" value="1"/>
</dbReference>
<feature type="repeat" description="WD" evidence="11">
    <location>
        <begin position="1272"/>
        <end position="1305"/>
    </location>
</feature>
<keyword evidence="9" id="KW-0067">ATP-binding</keyword>
<evidence type="ECO:0000256" key="10">
    <source>
        <dbReference type="PROSITE-ProRule" id="PRU00103"/>
    </source>
</evidence>
<dbReference type="Gene3D" id="1.10.510.10">
    <property type="entry name" value="Transferase(Phosphotransferase) domain 1"/>
    <property type="match status" value="1"/>
</dbReference>
<proteinExistence type="predicted"/>
<dbReference type="FunFam" id="1.25.10.10:FF:001214">
    <property type="entry name" value="Phosphoinositide-3-kinase, regulatory subunit 4"/>
    <property type="match status" value="1"/>
</dbReference>
<dbReference type="GO" id="GO:0071561">
    <property type="term" value="C:nucleus-vacuole junction"/>
    <property type="evidence" value="ECO:0007669"/>
    <property type="project" value="TreeGrafter"/>
</dbReference>
<dbReference type="CDD" id="cd13980">
    <property type="entry name" value="STKc_Vps15"/>
    <property type="match status" value="1"/>
</dbReference>
<dbReference type="Pfam" id="PF22956">
    <property type="entry name" value="VPS15-like_hel"/>
    <property type="match status" value="1"/>
</dbReference>
<dbReference type="PROSITE" id="PS50077">
    <property type="entry name" value="HEAT_REPEAT"/>
    <property type="match status" value="1"/>
</dbReference>
<dbReference type="Pfam" id="PF00069">
    <property type="entry name" value="Pkinase"/>
    <property type="match status" value="1"/>
</dbReference>
<feature type="repeat" description="HEAT" evidence="10">
    <location>
        <begin position="467"/>
        <end position="497"/>
    </location>
</feature>
<reference evidence="15" key="1">
    <citation type="submission" date="2025-08" db="UniProtKB">
        <authorList>
            <consortium name="Ensembl"/>
        </authorList>
    </citation>
    <scope>IDENTIFICATION</scope>
</reference>
<dbReference type="PROSITE" id="PS50011">
    <property type="entry name" value="PROTEIN_KINASE_DOM"/>
    <property type="match status" value="1"/>
</dbReference>
<feature type="region of interest" description="Disordered" evidence="13">
    <location>
        <begin position="1252"/>
        <end position="1273"/>
    </location>
</feature>
<dbReference type="GO" id="GO:0005524">
    <property type="term" value="F:ATP binding"/>
    <property type="evidence" value="ECO:0007669"/>
    <property type="project" value="UniProtKB-KW"/>
</dbReference>
<keyword evidence="5" id="KW-0808">Transferase</keyword>
<evidence type="ECO:0000256" key="12">
    <source>
        <dbReference type="SAM" id="Coils"/>
    </source>
</evidence>
<dbReference type="GO" id="GO:0045324">
    <property type="term" value="P:late endosome to vacuole transport"/>
    <property type="evidence" value="ECO:0007669"/>
    <property type="project" value="InterPro"/>
</dbReference>
<evidence type="ECO:0000313" key="16">
    <source>
        <dbReference type="Proteomes" id="UP000694700"/>
    </source>
</evidence>
<dbReference type="GO" id="GO:0016236">
    <property type="term" value="P:macroautophagy"/>
    <property type="evidence" value="ECO:0007669"/>
    <property type="project" value="InterPro"/>
</dbReference>
<name>A0A8C1SX75_CYPCA</name>
<dbReference type="InterPro" id="IPR015943">
    <property type="entry name" value="WD40/YVTN_repeat-like_dom_sf"/>
</dbReference>
<feature type="compositionally biased region" description="Basic and acidic residues" evidence="13">
    <location>
        <begin position="1262"/>
        <end position="1273"/>
    </location>
</feature>
<dbReference type="SMART" id="SM00320">
    <property type="entry name" value="WD40"/>
    <property type="match status" value="4"/>
</dbReference>
<evidence type="ECO:0000256" key="4">
    <source>
        <dbReference type="ARBA" id="ARBA00022574"/>
    </source>
</evidence>
<evidence type="ECO:0000259" key="14">
    <source>
        <dbReference type="PROSITE" id="PS50011"/>
    </source>
</evidence>
<dbReference type="InterPro" id="IPR008271">
    <property type="entry name" value="Ser/Thr_kinase_AS"/>
</dbReference>
<dbReference type="InterPro" id="IPR036322">
    <property type="entry name" value="WD40_repeat_dom_sf"/>
</dbReference>
<dbReference type="SUPFAM" id="SSF50978">
    <property type="entry name" value="WD40 repeat-like"/>
    <property type="match status" value="1"/>
</dbReference>
<evidence type="ECO:0000256" key="2">
    <source>
        <dbReference type="ARBA" id="ARBA00012513"/>
    </source>
</evidence>
<sequence length="1305" mass="147110">MGNQLAGIAPSQILSVDSYFSDIHDYEYDKSLGSTRFFKVARAKHREGLVVVKVFAIQDPSLPLTSYKQELEELKIRLHSCQNCLPFQKATLTEKAAILFRQYVRDNLYDRISTRPFLNNVEKKWIAFQLLNAVDQAHKSGVRHGDIKTENVMVTSWNWVLLTDFASFKPTYLPEDNPADFNYFFDTSRRRTCYIAPERFVDGSMFATESDQTTPLVDLSSNSQRTRGELKQPMDIFSAGCVIAELFTEGVPLFDLSQLLAYRKGLFQTEQVLMKIEDHSIRELVAQMVQREPEKRLTAEEYLKQQRGKAFPEIFYTFLQPYMAQFAKETFQSADERVLVIRKNLENILNNLCSVGQTGKSEKQEKASQELSLSKEQGLVVLVSVITSCLQTLRFCDSKLAALELILHLAGRLNVEIVLDRITPYLLHFCNDSMPRVRAEAVRTLTKVLALVKEVPRNDVNIYPEYILPGIAHLAQDEATIVRLAYAENIAHLAETALRFLELVQENNLSSEQDINGEDTEDTLQPNENYDSELQALHEMVQQKVVTLLSDPENIVKQTLMENGITRLCVFFGRQKANDVLLSHMITFLNDKNDWHLRGAFFDSIVGVAAYVGWQSSSILKPLLQQGLSDVEEFVIYKALNALTCMCQLGLLQKPHIYEFVSDIAPFLCHPNLWIRYGAVGFITVVAQHLNIADIYCKLMPHLNPFITQPIIQIDKEIVLLSVLKEPVSRSIFDYALRSKDIGSLFRHLLLRQKKRNGSIPECPVPEDPAIAQLLKKLLSQGMTEAEEDKLLALKDFMLKSNKAKANIIDQSHLSDGAHSGVIDLGTLGITGRQVDLIKPKQESEDKRARKHMKQDSNLNEEWKSMFGSLDPPSLAQTPSTVPNVLVPSSGGKPNGALAGERLQSETMQPRKTTALPNIQVVQSVTGASTYQRRITTCKAELQQLVQQKREQCNAERMAKQMMESAEWESRPPLPGWHPKGLLVAHLHEHKSAVNRIRVSDEHSIFATCSNDGTVKIWDSQKMEGKTTTTRFLDPKDEGCAVDVHHFNSGAQTVLAYATVNGFLVGWDLRSNTNAWTLRHDLRLGLITSFAVDMHQCWLCVGTSNGTMACWDMRFQLPISSHSHPARARIRRLLMHPLYQSSVIAAVQGNNEVSMWDMETGDRKFTLWASSAPPLSEMQPSPHSVHGIYCSPADGNPLLLTAGSDMRIRFWDLAYPERSYIVAGGANDSLHCPSVFYNRKIIEGTEVVQEIHSKQKSGSTEDTPRRGPESLPVGHHDIITDIATFQTTQGFIVTSSRDGIVKVWK</sequence>
<dbReference type="InterPro" id="IPR055231">
    <property type="entry name" value="2AA_helical"/>
</dbReference>
<dbReference type="GO" id="GO:0004674">
    <property type="term" value="F:protein serine/threonine kinase activity"/>
    <property type="evidence" value="ECO:0007669"/>
    <property type="project" value="UniProtKB-KW"/>
</dbReference>
<keyword evidence="4 11" id="KW-0853">WD repeat</keyword>
<dbReference type="SMART" id="SM00220">
    <property type="entry name" value="S_TKc"/>
    <property type="match status" value="1"/>
</dbReference>
<evidence type="ECO:0000256" key="3">
    <source>
        <dbReference type="ARBA" id="ARBA00022527"/>
    </source>
</evidence>
<feature type="coiled-coil region" evidence="12">
    <location>
        <begin position="928"/>
        <end position="959"/>
    </location>
</feature>
<dbReference type="InterPro" id="IPR000719">
    <property type="entry name" value="Prot_kinase_dom"/>
</dbReference>
<evidence type="ECO:0000256" key="7">
    <source>
        <dbReference type="ARBA" id="ARBA00022741"/>
    </source>
</evidence>
<dbReference type="Ensembl" id="ENSCCRT00015014901.1">
    <property type="protein sequence ID" value="ENSCCRP00015014390.1"/>
    <property type="gene ID" value="ENSCCRG00015005098.1"/>
</dbReference>
<dbReference type="InterPro" id="IPR045162">
    <property type="entry name" value="Vps15-like"/>
</dbReference>
<evidence type="ECO:0000256" key="6">
    <source>
        <dbReference type="ARBA" id="ARBA00022737"/>
    </source>
</evidence>
<dbReference type="Pfam" id="PF00400">
    <property type="entry name" value="WD40"/>
    <property type="match status" value="2"/>
</dbReference>
<dbReference type="GO" id="GO:0006623">
    <property type="term" value="P:protein targeting to vacuole"/>
    <property type="evidence" value="ECO:0007669"/>
    <property type="project" value="TreeGrafter"/>
</dbReference>
<dbReference type="InterPro" id="IPR021133">
    <property type="entry name" value="HEAT_type_2"/>
</dbReference>
<dbReference type="PANTHER" id="PTHR17583:SF0">
    <property type="entry name" value="PHOSPHOINOSITIDE 3-KINASE REGULATORY SUBUNIT 4"/>
    <property type="match status" value="1"/>
</dbReference>
<dbReference type="PROSITE" id="PS00108">
    <property type="entry name" value="PROTEIN_KINASE_ST"/>
    <property type="match status" value="1"/>
</dbReference>
<dbReference type="PROSITE" id="PS50082">
    <property type="entry name" value="WD_REPEATS_2"/>
    <property type="match status" value="2"/>
</dbReference>
<dbReference type="EC" id="2.7.11.1" evidence="2"/>
<keyword evidence="8" id="KW-0418">Kinase</keyword>
<evidence type="ECO:0000256" key="11">
    <source>
        <dbReference type="PROSITE-ProRule" id="PRU00221"/>
    </source>
</evidence>
<dbReference type="GO" id="GO:0034271">
    <property type="term" value="C:phosphatidylinositol 3-kinase complex, class III, type I"/>
    <property type="evidence" value="ECO:0007669"/>
    <property type="project" value="TreeGrafter"/>
</dbReference>
<comment type="subcellular location">
    <subcellularLocation>
        <location evidence="1">Cytoplasmic vesicle</location>
        <location evidence="1">Autophagosome</location>
    </subcellularLocation>
</comment>
<dbReference type="FunFam" id="1.25.10.10:FF:000100">
    <property type="entry name" value="phosphoinositide 3-kinase regulatory subunit 4"/>
    <property type="match status" value="1"/>
</dbReference>
<feature type="domain" description="Protein kinase" evidence="14">
    <location>
        <begin position="26"/>
        <end position="319"/>
    </location>
</feature>
<keyword evidence="3" id="KW-0723">Serine/threonine-protein kinase</keyword>
<keyword evidence="6" id="KW-0677">Repeat</keyword>
<evidence type="ECO:0000313" key="15">
    <source>
        <dbReference type="Ensembl" id="ENSCCRP00015014390.1"/>
    </source>
</evidence>
<keyword evidence="7" id="KW-0547">Nucleotide-binding</keyword>
<accession>A0A8C1SX75</accession>
<keyword evidence="12" id="KW-0175">Coiled coil</keyword>
<dbReference type="PROSITE" id="PS50294">
    <property type="entry name" value="WD_REPEATS_REGION"/>
    <property type="match status" value="2"/>
</dbReference>
<dbReference type="GO" id="GO:0005776">
    <property type="term" value="C:autophagosome"/>
    <property type="evidence" value="ECO:0007669"/>
    <property type="project" value="UniProtKB-SubCell"/>
</dbReference>
<dbReference type="SUPFAM" id="SSF48371">
    <property type="entry name" value="ARM repeat"/>
    <property type="match status" value="1"/>
</dbReference>